<name>A0ABR2Z5I8_9AGAR</name>
<accession>A0ABR2Z5I8</accession>
<sequence>MYKFNGTSDYLRSLGKPLRQFLRKFAREQDELGATRRDKLTLAACKKRVAEEKIAKSAEAAAKKQAKLDAIDAIIPITSRYEFDQAVA</sequence>
<dbReference type="EMBL" id="JBBXMP010001942">
    <property type="protein sequence ID" value="KAL0056483.1"/>
    <property type="molecule type" value="Genomic_DNA"/>
</dbReference>
<gene>
    <name evidence="1" type="ORF">AAF712_016913</name>
</gene>
<proteinExistence type="predicted"/>
<protein>
    <submittedName>
        <fullName evidence="1">Uncharacterized protein</fullName>
    </submittedName>
</protein>
<dbReference type="Proteomes" id="UP001437256">
    <property type="component" value="Unassembled WGS sequence"/>
</dbReference>
<keyword evidence="2" id="KW-1185">Reference proteome</keyword>
<evidence type="ECO:0000313" key="2">
    <source>
        <dbReference type="Proteomes" id="UP001437256"/>
    </source>
</evidence>
<evidence type="ECO:0000313" key="1">
    <source>
        <dbReference type="EMBL" id="KAL0056483.1"/>
    </source>
</evidence>
<comment type="caution">
    <text evidence="1">The sequence shown here is derived from an EMBL/GenBank/DDBJ whole genome shotgun (WGS) entry which is preliminary data.</text>
</comment>
<organism evidence="1 2">
    <name type="scientific">Marasmius tenuissimus</name>
    <dbReference type="NCBI Taxonomy" id="585030"/>
    <lineage>
        <taxon>Eukaryota</taxon>
        <taxon>Fungi</taxon>
        <taxon>Dikarya</taxon>
        <taxon>Basidiomycota</taxon>
        <taxon>Agaricomycotina</taxon>
        <taxon>Agaricomycetes</taxon>
        <taxon>Agaricomycetidae</taxon>
        <taxon>Agaricales</taxon>
        <taxon>Marasmiineae</taxon>
        <taxon>Marasmiaceae</taxon>
        <taxon>Marasmius</taxon>
    </lineage>
</organism>
<reference evidence="1 2" key="1">
    <citation type="submission" date="2024-05" db="EMBL/GenBank/DDBJ databases">
        <title>A draft genome resource for the thread blight pathogen Marasmius tenuissimus strain MS-2.</title>
        <authorList>
            <person name="Yulfo-Soto G.E."/>
            <person name="Baruah I.K."/>
            <person name="Amoako-Attah I."/>
            <person name="Bukari Y."/>
            <person name="Meinhardt L.W."/>
            <person name="Bailey B.A."/>
            <person name="Cohen S.P."/>
        </authorList>
    </citation>
    <scope>NUCLEOTIDE SEQUENCE [LARGE SCALE GENOMIC DNA]</scope>
    <source>
        <strain evidence="1 2">MS-2</strain>
    </source>
</reference>